<evidence type="ECO:0000313" key="2">
    <source>
        <dbReference type="EMBL" id="QYZ69328.1"/>
    </source>
</evidence>
<evidence type="ECO:0000256" key="1">
    <source>
        <dbReference type="SAM" id="MobiDB-lite"/>
    </source>
</evidence>
<reference evidence="2" key="1">
    <citation type="submission" date="2021-02" db="EMBL/GenBank/DDBJ databases">
        <title>Rhodobacter shimadae sp. nov., an aerobic anoxygenic phototrophic bacterium isolated from a hot spring.</title>
        <authorList>
            <person name="Muramatsu S."/>
            <person name="Haruta S."/>
            <person name="Hirose S."/>
            <person name="Hanada S."/>
        </authorList>
    </citation>
    <scope>NUCLEOTIDE SEQUENCE</scope>
    <source>
        <strain evidence="2">N10</strain>
    </source>
</reference>
<dbReference type="EMBL" id="CP069370">
    <property type="protein sequence ID" value="QYZ69328.1"/>
    <property type="molecule type" value="Genomic_DNA"/>
</dbReference>
<feature type="region of interest" description="Disordered" evidence="1">
    <location>
        <begin position="1"/>
        <end position="44"/>
    </location>
</feature>
<dbReference type="KEGG" id="nsm:JO391_16565"/>
<evidence type="ECO:0000313" key="3">
    <source>
        <dbReference type="Proteomes" id="UP000826300"/>
    </source>
</evidence>
<evidence type="ECO:0008006" key="4">
    <source>
        <dbReference type="Google" id="ProtNLM"/>
    </source>
</evidence>
<gene>
    <name evidence="2" type="ORF">JO391_16565</name>
</gene>
<sequence length="340" mass="35570">MGQGPEPLHNPFDPADAEEADLWFLPAPPEDEPPGAAPWAGPRPEAAPVWRAAEAALASDLAELAFDAGRLSERLRASGPGALGRIALDEAAALSWWTGDRVTSDRLALWLSYRVGAVGEGGDGLIRTAWAARRLAAPNRPAPLAAALAETLGGEGRPDPQLADEVAEALRETELLSPVTRGCAAFHLWRGLTERPAHLAGIEAAVLGQRLAAGSGRALPFLPLSLTGVTALTVTGDPDRRLAGWISGAHRAVLSALMALDRLAAWQARAQAGVADLQGRTPARLIAALVAHPTLAAPQAETETGASRAAVQRNLDLLFARGLVREVTGQGRFRVWGAAL</sequence>
<organism evidence="2 3">
    <name type="scientific">Neotabrizicola shimadae</name>
    <dbReference type="NCBI Taxonomy" id="2807096"/>
    <lineage>
        <taxon>Bacteria</taxon>
        <taxon>Pseudomonadati</taxon>
        <taxon>Pseudomonadota</taxon>
        <taxon>Alphaproteobacteria</taxon>
        <taxon>Rhodobacterales</taxon>
        <taxon>Paracoccaceae</taxon>
        <taxon>Neotabrizicola</taxon>
    </lineage>
</organism>
<dbReference type="RefSeq" id="WP_220661548.1">
    <property type="nucleotide sequence ID" value="NZ_CP069370.1"/>
</dbReference>
<dbReference type="AlphaFoldDB" id="A0A8G1ECQ5"/>
<keyword evidence="3" id="KW-1185">Reference proteome</keyword>
<protein>
    <recommendedName>
        <fullName evidence="4">HTH DNA binding domain-containing protein</fullName>
    </recommendedName>
</protein>
<dbReference type="Proteomes" id="UP000826300">
    <property type="component" value="Chromosome"/>
</dbReference>
<name>A0A8G1ECQ5_9RHOB</name>
<accession>A0A8G1ECQ5</accession>
<proteinExistence type="predicted"/>